<evidence type="ECO:0000259" key="1">
    <source>
        <dbReference type="PROSITE" id="PS51746"/>
    </source>
</evidence>
<name>A0A348XRD4_THESC</name>
<dbReference type="AlphaFoldDB" id="A0A348XRD4"/>
<dbReference type="InterPro" id="IPR036457">
    <property type="entry name" value="PPM-type-like_dom_sf"/>
</dbReference>
<reference evidence="4" key="1">
    <citation type="submission" date="2017-10" db="EMBL/GenBank/DDBJ databases">
        <authorList>
            <person name="Wilpiszeski R.L."/>
            <person name="Zhidan Z."/>
            <person name="House C.H."/>
        </authorList>
    </citation>
    <scope>NUCLEOTIDE SEQUENCE</scope>
    <source>
        <strain evidence="4">12_S12</strain>
    </source>
</reference>
<reference evidence="5 6" key="2">
    <citation type="journal article" date="2019" name="Extremophiles">
        <title>Biogeography of thermophiles and predominance of Thermus scotoductus in domestic water heaters.</title>
        <authorList>
            <person name="Wilpiszeski R.L."/>
            <person name="Zhang Z."/>
            <person name="House C.H."/>
        </authorList>
    </citation>
    <scope>NUCLEOTIDE SEQUENCE [LARGE SCALE GENOMIC DNA]</scope>
    <source>
        <strain evidence="4 6">12_S12</strain>
        <strain evidence="3 7">16_S16</strain>
        <strain evidence="2 5">20_S20</strain>
    </source>
</reference>
<dbReference type="Proteomes" id="UP000287962">
    <property type="component" value="Unassembled WGS sequence"/>
</dbReference>
<evidence type="ECO:0000313" key="6">
    <source>
        <dbReference type="Proteomes" id="UP000287962"/>
    </source>
</evidence>
<dbReference type="Proteomes" id="UP000288347">
    <property type="component" value="Unassembled WGS sequence"/>
</dbReference>
<evidence type="ECO:0000313" key="4">
    <source>
        <dbReference type="EMBL" id="RTI10209.1"/>
    </source>
</evidence>
<comment type="caution">
    <text evidence="2">The sequence shown here is derived from an EMBL/GenBank/DDBJ whole genome shotgun (WGS) entry which is preliminary data.</text>
</comment>
<accession>A0A348XRD4</accession>
<dbReference type="EMBL" id="PEMD01000319">
    <property type="protein sequence ID" value="RTH29606.1"/>
    <property type="molecule type" value="Genomic_DNA"/>
</dbReference>
<protein>
    <submittedName>
        <fullName evidence="2">Serine/threonine protein phosphatase</fullName>
    </submittedName>
</protein>
<proteinExistence type="predicted"/>
<dbReference type="CDD" id="cd00143">
    <property type="entry name" value="PP2Cc"/>
    <property type="match status" value="1"/>
</dbReference>
<evidence type="ECO:0000313" key="3">
    <source>
        <dbReference type="EMBL" id="RTI03573.1"/>
    </source>
</evidence>
<dbReference type="EMBL" id="PEMH01000004">
    <property type="protein sequence ID" value="RTI03573.1"/>
    <property type="molecule type" value="Genomic_DNA"/>
</dbReference>
<keyword evidence="6" id="KW-1185">Reference proteome</keyword>
<feature type="domain" description="PPM-type phosphatase" evidence="1">
    <location>
        <begin position="9"/>
        <end position="253"/>
    </location>
</feature>
<evidence type="ECO:0000313" key="2">
    <source>
        <dbReference type="EMBL" id="RTH29606.1"/>
    </source>
</evidence>
<dbReference type="EMBL" id="PEML01000006">
    <property type="protein sequence ID" value="RTI10209.1"/>
    <property type="molecule type" value="Genomic_DNA"/>
</dbReference>
<dbReference type="SMART" id="SM00332">
    <property type="entry name" value="PP2Cc"/>
    <property type="match status" value="1"/>
</dbReference>
<evidence type="ECO:0000313" key="5">
    <source>
        <dbReference type="Proteomes" id="UP000286928"/>
    </source>
</evidence>
<dbReference type="Gene3D" id="3.60.40.10">
    <property type="entry name" value="PPM-type phosphatase domain"/>
    <property type="match status" value="1"/>
</dbReference>
<organism evidence="2 5">
    <name type="scientific">Thermus scotoductus</name>
    <dbReference type="NCBI Taxonomy" id="37636"/>
    <lineage>
        <taxon>Bacteria</taxon>
        <taxon>Thermotogati</taxon>
        <taxon>Deinococcota</taxon>
        <taxon>Deinococci</taxon>
        <taxon>Thermales</taxon>
        <taxon>Thermaceae</taxon>
        <taxon>Thermus</taxon>
    </lineage>
</organism>
<dbReference type="GO" id="GO:0004722">
    <property type="term" value="F:protein serine/threonine phosphatase activity"/>
    <property type="evidence" value="ECO:0007669"/>
    <property type="project" value="InterPro"/>
</dbReference>
<dbReference type="InterPro" id="IPR015655">
    <property type="entry name" value="PP2C"/>
</dbReference>
<dbReference type="Proteomes" id="UP000286928">
    <property type="component" value="Unassembled WGS sequence"/>
</dbReference>
<evidence type="ECO:0000313" key="7">
    <source>
        <dbReference type="Proteomes" id="UP000288347"/>
    </source>
</evidence>
<dbReference type="Pfam" id="PF13672">
    <property type="entry name" value="PP2C_2"/>
    <property type="match status" value="1"/>
</dbReference>
<dbReference type="PROSITE" id="PS51746">
    <property type="entry name" value="PPM_2"/>
    <property type="match status" value="1"/>
</dbReference>
<sequence length="254" mass="27819">MGPMRLAPRYSVAAVSHVGRRQNNEDFHRVMRLEVPQGNLLLLAVADGMGGMEAGEWASKVAIEAISEAARAYAEHLKGGRPAVGLSKVMEKAFTLAARRVEKEAERLGKKGMGTTLTAFLYADWLKEGVVGHIGDSRAYHLTPKGLKRLTEDHSWVAERLREGVLTRTEAERHPYRNVLTRALGLPEARFDLKEVHLGPGEGVLLVTDGLYGLVPEEEWVLGKDLQASLEGLLAEALRRGGDDNVTAVALRVE</sequence>
<dbReference type="SMART" id="SM00331">
    <property type="entry name" value="PP2C_SIG"/>
    <property type="match status" value="1"/>
</dbReference>
<dbReference type="PANTHER" id="PTHR47992">
    <property type="entry name" value="PROTEIN PHOSPHATASE"/>
    <property type="match status" value="1"/>
</dbReference>
<gene>
    <name evidence="4" type="ORF">CSW25_00295</name>
    <name evidence="3" type="ORF">CSW29_00190</name>
    <name evidence="2" type="ORF">CSW33_11915</name>
</gene>
<dbReference type="SUPFAM" id="SSF81606">
    <property type="entry name" value="PP2C-like"/>
    <property type="match status" value="1"/>
</dbReference>
<dbReference type="InterPro" id="IPR001932">
    <property type="entry name" value="PPM-type_phosphatase-like_dom"/>
</dbReference>